<dbReference type="GO" id="GO:0004435">
    <property type="term" value="F:phosphatidylinositol-4,5-bisphosphate phospholipase C activity"/>
    <property type="evidence" value="ECO:0007669"/>
    <property type="project" value="UniProtKB-EC"/>
</dbReference>
<feature type="binding site" evidence="16">
    <location>
        <position position="366"/>
    </location>
    <ligand>
        <name>Ca(2+)</name>
        <dbReference type="ChEBI" id="CHEBI:29108"/>
        <label>3</label>
        <note>catalytic</note>
    </ligand>
</feature>
<evidence type="ECO:0000313" key="22">
    <source>
        <dbReference type="Ensembl" id="ENSSTUP00000068485.1"/>
    </source>
</evidence>
<keyword evidence="4" id="KW-0963">Cytoplasm</keyword>
<dbReference type="GeneTree" id="ENSGT00940000156993"/>
<evidence type="ECO:0000256" key="10">
    <source>
        <dbReference type="ARBA" id="ARBA00023098"/>
    </source>
</evidence>
<dbReference type="FunFam" id="2.60.40.150:FF:000058">
    <property type="entry name" value="Phosphoinositide phospholipase C"/>
    <property type="match status" value="1"/>
</dbReference>
<evidence type="ECO:0000256" key="1">
    <source>
        <dbReference type="ARBA" id="ARBA00004170"/>
    </source>
</evidence>
<evidence type="ECO:0000256" key="16">
    <source>
        <dbReference type="PIRSR" id="PIRSR628391-3"/>
    </source>
</evidence>
<feature type="binding site" evidence="16">
    <location>
        <position position="368"/>
    </location>
    <ligand>
        <name>Ca(2+)</name>
        <dbReference type="ChEBI" id="CHEBI:29108"/>
        <label>3</label>
        <note>catalytic</note>
    </ligand>
</feature>
<feature type="binding site" evidence="16">
    <location>
        <position position="670"/>
    </location>
    <ligand>
        <name>Ca(2+)</name>
        <dbReference type="ChEBI" id="CHEBI:29108"/>
        <label>4</label>
    </ligand>
</feature>
<dbReference type="SUPFAM" id="SSF47473">
    <property type="entry name" value="EF-hand"/>
    <property type="match status" value="1"/>
</dbReference>
<dbReference type="SMART" id="SM00149">
    <property type="entry name" value="PLCYc"/>
    <property type="match status" value="1"/>
</dbReference>
<dbReference type="Pfam" id="PF14788">
    <property type="entry name" value="EF-hand_10"/>
    <property type="match status" value="1"/>
</dbReference>
<organism evidence="22 23">
    <name type="scientific">Salmo trutta</name>
    <name type="common">Brown trout</name>
    <dbReference type="NCBI Taxonomy" id="8032"/>
    <lineage>
        <taxon>Eukaryota</taxon>
        <taxon>Metazoa</taxon>
        <taxon>Chordata</taxon>
        <taxon>Craniata</taxon>
        <taxon>Vertebrata</taxon>
        <taxon>Euteleostomi</taxon>
        <taxon>Actinopterygii</taxon>
        <taxon>Neopterygii</taxon>
        <taxon>Teleostei</taxon>
        <taxon>Protacanthopterygii</taxon>
        <taxon>Salmoniformes</taxon>
        <taxon>Salmonidae</taxon>
        <taxon>Salmoninae</taxon>
        <taxon>Salmo</taxon>
    </lineage>
</organism>
<dbReference type="PANTHER" id="PTHR10336:SF153">
    <property type="entry name" value="PHOSPHOINOSITIDE PHOSPHOLIPASE C"/>
    <property type="match status" value="1"/>
</dbReference>
<dbReference type="InterPro" id="IPR000008">
    <property type="entry name" value="C2_dom"/>
</dbReference>
<feature type="binding site" evidence="15">
    <location>
        <position position="466"/>
    </location>
    <ligand>
        <name>substrate</name>
    </ligand>
</feature>
<reference evidence="22" key="1">
    <citation type="submission" date="2025-08" db="UniProtKB">
        <authorList>
            <consortium name="Ensembl"/>
        </authorList>
    </citation>
    <scope>IDENTIFICATION</scope>
</reference>
<dbReference type="Gene3D" id="1.10.238.10">
    <property type="entry name" value="EF-hand"/>
    <property type="match status" value="2"/>
</dbReference>
<feature type="binding site" evidence="15">
    <location>
        <position position="464"/>
    </location>
    <ligand>
        <name>substrate</name>
    </ligand>
</feature>
<comment type="subcellular location">
    <subcellularLocation>
        <location evidence="2">Cytoplasm</location>
    </subcellularLocation>
    <subcellularLocation>
        <location evidence="1">Membrane</location>
        <topology evidence="1">Peripheral membrane protein</topology>
    </subcellularLocation>
</comment>
<dbReference type="FunFam" id="2.30.29.30:FF:000088">
    <property type="entry name" value="Phosphoinositide phospholipase C"/>
    <property type="match status" value="1"/>
</dbReference>
<dbReference type="Pfam" id="PF00387">
    <property type="entry name" value="PI-PLC-Y"/>
    <property type="match status" value="1"/>
</dbReference>
<dbReference type="PROSITE" id="PS50008">
    <property type="entry name" value="PIPLC_Y_DOMAIN"/>
    <property type="match status" value="1"/>
</dbReference>
<dbReference type="GO" id="GO:0005737">
    <property type="term" value="C:cytoplasm"/>
    <property type="evidence" value="ECO:0007669"/>
    <property type="project" value="UniProtKB-SubCell"/>
</dbReference>
<keyword evidence="17" id="KW-0325">Glycoprotein</keyword>
<feature type="binding site" evidence="15">
    <location>
        <position position="567"/>
    </location>
    <ligand>
        <name>substrate</name>
    </ligand>
</feature>
<keyword evidence="8 16" id="KW-0106">Calcium</keyword>
<keyword evidence="7 18" id="KW-0378">Hydrolase</keyword>
<evidence type="ECO:0000259" key="19">
    <source>
        <dbReference type="PROSITE" id="PS50004"/>
    </source>
</evidence>
<dbReference type="Ensembl" id="ENSSTUT00000072636.1">
    <property type="protein sequence ID" value="ENSSTUP00000068485.1"/>
    <property type="gene ID" value="ENSSTUG00000029449.1"/>
</dbReference>
<dbReference type="PANTHER" id="PTHR10336">
    <property type="entry name" value="PHOSPHOINOSITIDE-SPECIFIC PHOSPHOLIPASE C FAMILY PROTEIN"/>
    <property type="match status" value="1"/>
</dbReference>
<evidence type="ECO:0000256" key="11">
    <source>
        <dbReference type="ARBA" id="ARBA00023136"/>
    </source>
</evidence>
<feature type="active site" evidence="14">
    <location>
        <position position="381"/>
    </location>
</feature>
<dbReference type="Gene3D" id="2.30.29.30">
    <property type="entry name" value="Pleckstrin-homology domain (PH domain)/Phosphotyrosine-binding domain (PTB)"/>
    <property type="match status" value="1"/>
</dbReference>
<keyword evidence="6" id="KW-0677">Repeat</keyword>
<dbReference type="Pfam" id="PF00388">
    <property type="entry name" value="PI-PLC-X"/>
    <property type="match status" value="1"/>
</dbReference>
<evidence type="ECO:0000256" key="7">
    <source>
        <dbReference type="ARBA" id="ARBA00022801"/>
    </source>
</evidence>
<dbReference type="InterPro" id="IPR011992">
    <property type="entry name" value="EF-hand-dom_pair"/>
</dbReference>
<evidence type="ECO:0000256" key="13">
    <source>
        <dbReference type="ARBA" id="ARBA00023674"/>
    </source>
</evidence>
<feature type="binding site" evidence="16">
    <location>
        <position position="337"/>
    </location>
    <ligand>
        <name>Ca(2+)</name>
        <dbReference type="ChEBI" id="CHEBI:29108"/>
        <label>3</label>
        <note>catalytic</note>
    </ligand>
</feature>
<dbReference type="SUPFAM" id="SSF50729">
    <property type="entry name" value="PH domain-like"/>
    <property type="match status" value="1"/>
</dbReference>
<name>A0A674BAK4_SALTR</name>
<evidence type="ECO:0000259" key="21">
    <source>
        <dbReference type="PROSITE" id="PS50222"/>
    </source>
</evidence>
<keyword evidence="10 18" id="KW-0443">Lipid metabolism</keyword>
<evidence type="ECO:0000256" key="14">
    <source>
        <dbReference type="PIRSR" id="PIRSR628391-1"/>
    </source>
</evidence>
<evidence type="ECO:0000256" key="8">
    <source>
        <dbReference type="ARBA" id="ARBA00022837"/>
    </source>
</evidence>
<feature type="binding site" evidence="16">
    <location>
        <position position="727"/>
    </location>
    <ligand>
        <name>Ca(2+)</name>
        <dbReference type="ChEBI" id="CHEBI:29108"/>
        <label>5</label>
    </ligand>
</feature>
<dbReference type="InterPro" id="IPR000909">
    <property type="entry name" value="PLipase_C_PInositol-sp_X_dom"/>
</dbReference>
<evidence type="ECO:0000256" key="12">
    <source>
        <dbReference type="ARBA" id="ARBA00023224"/>
    </source>
</evidence>
<protein>
    <recommendedName>
        <fullName evidence="3 18">Phosphoinositide phospholipase C</fullName>
        <ecNumber evidence="3 18">3.1.4.11</ecNumber>
    </recommendedName>
</protein>
<dbReference type="PROSITE" id="PS50222">
    <property type="entry name" value="EF_HAND_2"/>
    <property type="match status" value="1"/>
</dbReference>
<evidence type="ECO:0000256" key="17">
    <source>
        <dbReference type="PIRSR" id="PIRSR628391-4"/>
    </source>
</evidence>
<dbReference type="PROSITE" id="PS50007">
    <property type="entry name" value="PIPLC_X_DOMAIN"/>
    <property type="match status" value="1"/>
</dbReference>
<evidence type="ECO:0000259" key="20">
    <source>
        <dbReference type="PROSITE" id="PS50008"/>
    </source>
</evidence>
<dbReference type="SMART" id="SM00148">
    <property type="entry name" value="PLCXc"/>
    <property type="match status" value="1"/>
</dbReference>
<feature type="binding site" evidence="15">
    <location>
        <begin position="73"/>
        <end position="100"/>
    </location>
    <ligand>
        <name>substrate</name>
    </ligand>
</feature>
<evidence type="ECO:0000256" key="9">
    <source>
        <dbReference type="ARBA" id="ARBA00022963"/>
    </source>
</evidence>
<evidence type="ECO:0000256" key="15">
    <source>
        <dbReference type="PIRSR" id="PIRSR628391-2"/>
    </source>
</evidence>
<dbReference type="InterPro" id="IPR011993">
    <property type="entry name" value="PH-like_dom_sf"/>
</dbReference>
<reference evidence="22" key="2">
    <citation type="submission" date="2025-09" db="UniProtKB">
        <authorList>
            <consortium name="Ensembl"/>
        </authorList>
    </citation>
    <scope>IDENTIFICATION</scope>
</reference>
<dbReference type="InterPro" id="IPR018247">
    <property type="entry name" value="EF_Hand_1_Ca_BS"/>
</dbReference>
<feature type="binding site" evidence="15">
    <location>
        <position position="540"/>
    </location>
    <ligand>
        <name>substrate</name>
    </ligand>
</feature>
<dbReference type="PROSITE" id="PS50004">
    <property type="entry name" value="C2"/>
    <property type="match status" value="1"/>
</dbReference>
<dbReference type="InterPro" id="IPR039504">
    <property type="entry name" value="PLC-delta3_EF-hand"/>
</dbReference>
<feature type="domain" description="PI-PLC Y-box" evidence="20">
    <location>
        <begin position="512"/>
        <end position="626"/>
    </location>
</feature>
<dbReference type="GO" id="GO:0005886">
    <property type="term" value="C:plasma membrane"/>
    <property type="evidence" value="ECO:0007669"/>
    <property type="project" value="TreeGrafter"/>
</dbReference>
<dbReference type="FunFam" id="1.10.238.10:FF:000005">
    <property type="entry name" value="Phosphoinositide phospholipase C"/>
    <property type="match status" value="1"/>
</dbReference>
<sequence length="787" mass="89608">MILIALVQLTRLPPHGENSNCRFSVNLCKSQCSFEFPAVQENSLRQQSDQIKIPHLYEDEDVKVMLKGSSMVKVRSPRWQRRRTLKLLDDGVTVWCESDKFSISVTDVECVREGLQSETLRQLTGSIPEGQCLTVVFKGARKSLDLRCQTDEEAQRWARGIRTLQERVENMTQKEKLDKYPLWLMKLSYEEVQGLLTMINIDLNEEYARNLFKKCDRSCDGRLDHGEIEVFCRELLRRPDLDTVFSRYSANGCVLSTVDLKDFLKDQGEDSSLIHAQSLILSYELNEWAQKNGYMTPNGFTMYMLSKENNVFDLDHARVYQDMTRSLAHYFISSSHNTYLTSDQVTGYSSTEAYIRALNQGCRCVELDCWDGDKGEPVIYHGHTLTSKVPFTEVIETIAEYAFKASPYPLILSLENHCSVEQQAVMARHLRSILGDMLLTKPLNEQQLQSLPSPEALKGKILVKGKKERVVELESSSSSSDLSSSEECECSHAESKKKEEKKPGVSKLSPELSDLVVYTRSVPFKGFDQAAKKPPTEMSSFSESEALKYVKESGKHFVRHNSHQLSRIYPSGQRLQSSNYDPQDMWNGGCQIVALNFQTAGEEMDLNRGRFLPNGLCGYVLKPSFLTRPDCNFNPENTGGGPGHDPTLLTIRVISAQQLPKPEWDKPSSIVDPQVWVETHGVPIDNNKKMTPRVDNNGFNPRWDCTFNFTLHVPELALVRFMVEDHDFTSRNDFLGQFTLPFTSLRTGYRHVHLLKVDGSSLSPTSLFIHVKVTPLRFYSSHFHIIL</sequence>
<keyword evidence="12" id="KW-0807">Transducer</keyword>
<feature type="glycosylation site" description="O-linked (GlcNAc) serine" evidence="17">
    <location>
        <position position="218"/>
    </location>
</feature>
<evidence type="ECO:0000256" key="2">
    <source>
        <dbReference type="ARBA" id="ARBA00004496"/>
    </source>
</evidence>
<keyword evidence="5 16" id="KW-0479">Metal-binding</keyword>
<dbReference type="AlphaFoldDB" id="A0A674BAK4"/>
<dbReference type="Gene3D" id="3.20.20.190">
    <property type="entry name" value="Phosphatidylinositol (PI) phosphodiesterase"/>
    <property type="match status" value="1"/>
</dbReference>
<comment type="cofactor">
    <cofactor evidence="16">
        <name>Ca(2+)</name>
        <dbReference type="ChEBI" id="CHEBI:29108"/>
    </cofactor>
    <text evidence="16">Binds 3 Ca(2+) ions per subunit. Two of the Ca(2+) ions are bound to the C2 domain.</text>
</comment>
<dbReference type="InterPro" id="IPR017946">
    <property type="entry name" value="PLC-like_Pdiesterase_TIM-brl"/>
</dbReference>
<dbReference type="InterPro" id="IPR028391">
    <property type="entry name" value="PLC-delta1_cat"/>
</dbReference>
<dbReference type="SUPFAM" id="SSF51695">
    <property type="entry name" value="PLC-like phosphodiesterases"/>
    <property type="match status" value="1"/>
</dbReference>
<dbReference type="GO" id="GO:0016042">
    <property type="term" value="P:lipid catabolic process"/>
    <property type="evidence" value="ECO:0007669"/>
    <property type="project" value="UniProtKB-KW"/>
</dbReference>
<evidence type="ECO:0000256" key="18">
    <source>
        <dbReference type="RuleBase" id="RU361133"/>
    </source>
</evidence>
<dbReference type="Gene3D" id="2.60.40.150">
    <property type="entry name" value="C2 domain"/>
    <property type="match status" value="1"/>
</dbReference>
<feature type="binding site" evidence="16">
    <location>
        <position position="672"/>
    </location>
    <ligand>
        <name>Ca(2+)</name>
        <dbReference type="ChEBI" id="CHEBI:29108"/>
        <label>4</label>
    </ligand>
</feature>
<dbReference type="PRINTS" id="PR00390">
    <property type="entry name" value="PHPHLIPASEC"/>
</dbReference>
<feature type="binding site" evidence="16">
    <location>
        <position position="725"/>
    </location>
    <ligand>
        <name>Ca(2+)</name>
        <dbReference type="ChEBI" id="CHEBI:29108"/>
        <label>5</label>
    </ligand>
</feature>
<gene>
    <name evidence="22" type="primary">PLCD3</name>
    <name evidence="22" type="synonym">plcd3b</name>
</gene>
<dbReference type="PROSITE" id="PS00018">
    <property type="entry name" value="EF_HAND_1"/>
    <property type="match status" value="1"/>
</dbReference>
<dbReference type="SUPFAM" id="SSF49562">
    <property type="entry name" value="C2 domain (Calcium/lipid-binding domain, CaLB)"/>
    <property type="match status" value="1"/>
</dbReference>
<dbReference type="InterPro" id="IPR001711">
    <property type="entry name" value="PLipase_C_Pinositol-sp_Y"/>
</dbReference>
<comment type="catalytic activity">
    <reaction evidence="13">
        <text>a 1,2-diacyl-sn-glycero-3-phospho-(1D-myo-inositol-4,5-bisphosphate) + H2O = 1D-myo-inositol 1,4,5-trisphosphate + a 1,2-diacyl-sn-glycerol + H(+)</text>
        <dbReference type="Rhea" id="RHEA:33179"/>
        <dbReference type="ChEBI" id="CHEBI:15377"/>
        <dbReference type="ChEBI" id="CHEBI:15378"/>
        <dbReference type="ChEBI" id="CHEBI:17815"/>
        <dbReference type="ChEBI" id="CHEBI:58456"/>
        <dbReference type="ChEBI" id="CHEBI:203600"/>
        <dbReference type="EC" id="3.1.4.11"/>
    </reaction>
    <physiologicalReaction direction="left-to-right" evidence="13">
        <dbReference type="Rhea" id="RHEA:33180"/>
    </physiologicalReaction>
</comment>
<dbReference type="CDD" id="cd00275">
    <property type="entry name" value="C2_PLC_like"/>
    <property type="match status" value="1"/>
</dbReference>
<dbReference type="SMART" id="SM00239">
    <property type="entry name" value="C2"/>
    <property type="match status" value="1"/>
</dbReference>
<keyword evidence="11" id="KW-0472">Membrane</keyword>
<proteinExistence type="predicted"/>
<evidence type="ECO:0000256" key="3">
    <source>
        <dbReference type="ARBA" id="ARBA00012368"/>
    </source>
</evidence>
<evidence type="ECO:0000256" key="4">
    <source>
        <dbReference type="ARBA" id="ARBA00022490"/>
    </source>
</evidence>
<feature type="domain" description="EF-hand" evidence="21">
    <location>
        <begin position="203"/>
        <end position="238"/>
    </location>
</feature>
<keyword evidence="23" id="KW-1185">Reference proteome</keyword>
<feature type="binding site" evidence="16">
    <location>
        <position position="696"/>
    </location>
    <ligand>
        <name>Ca(2+)</name>
        <dbReference type="ChEBI" id="CHEBI:29108"/>
        <label>4</label>
    </ligand>
</feature>
<dbReference type="InterPro" id="IPR001192">
    <property type="entry name" value="PI-PLC_fam"/>
</dbReference>
<dbReference type="InterPro" id="IPR035892">
    <property type="entry name" value="C2_domain_sf"/>
</dbReference>
<dbReference type="OMA" id="MLHGSSM"/>
<keyword evidence="9 18" id="KW-0442">Lipid degradation</keyword>
<dbReference type="InterPro" id="IPR002048">
    <property type="entry name" value="EF_hand_dom"/>
</dbReference>
<accession>A0A674BAK4</accession>
<dbReference type="EC" id="3.1.4.11" evidence="3 18"/>
<dbReference type="FunFam" id="3.20.20.190:FF:000022">
    <property type="entry name" value="Phosphoinositide phospholipase C"/>
    <property type="match status" value="1"/>
</dbReference>
<dbReference type="Proteomes" id="UP000472277">
    <property type="component" value="Chromosome 2"/>
</dbReference>
<feature type="binding site" evidence="16">
    <location>
        <position position="415"/>
    </location>
    <ligand>
        <name>Ca(2+)</name>
        <dbReference type="ChEBI" id="CHEBI:29108"/>
        <label>3</label>
        <note>catalytic</note>
    </ligand>
</feature>
<feature type="domain" description="C2" evidence="19">
    <location>
        <begin position="627"/>
        <end position="756"/>
    </location>
</feature>
<feature type="active site" evidence="14">
    <location>
        <position position="336"/>
    </location>
</feature>
<dbReference type="GO" id="GO:0005509">
    <property type="term" value="F:calcium ion binding"/>
    <property type="evidence" value="ECO:0007669"/>
    <property type="project" value="InterPro"/>
</dbReference>
<evidence type="ECO:0000256" key="5">
    <source>
        <dbReference type="ARBA" id="ARBA00022723"/>
    </source>
</evidence>
<dbReference type="GO" id="GO:0035556">
    <property type="term" value="P:intracellular signal transduction"/>
    <property type="evidence" value="ECO:0007669"/>
    <property type="project" value="InterPro"/>
</dbReference>
<evidence type="ECO:0000256" key="6">
    <source>
        <dbReference type="ARBA" id="ARBA00022737"/>
    </source>
</evidence>
<evidence type="ECO:0000313" key="23">
    <source>
        <dbReference type="Proteomes" id="UP000472277"/>
    </source>
</evidence>
<dbReference type="Pfam" id="PF00168">
    <property type="entry name" value="C2"/>
    <property type="match status" value="1"/>
</dbReference>
<dbReference type="CDD" id="cd08593">
    <property type="entry name" value="PI-PLCc_delta"/>
    <property type="match status" value="1"/>
</dbReference>